<accession>U6LB79</accession>
<dbReference type="VEuPathDB" id="ToxoDB:ETH_00028145"/>
<dbReference type="Proteomes" id="UP000030747">
    <property type="component" value="Unassembled WGS sequence"/>
</dbReference>
<keyword evidence="3" id="KW-1185">Reference proteome</keyword>
<protein>
    <submittedName>
        <fullName evidence="2">Uncharacterized protein</fullName>
    </submittedName>
</protein>
<organism evidence="2 3">
    <name type="scientific">Eimeria tenella</name>
    <name type="common">Coccidian parasite</name>
    <dbReference type="NCBI Taxonomy" id="5802"/>
    <lineage>
        <taxon>Eukaryota</taxon>
        <taxon>Sar</taxon>
        <taxon>Alveolata</taxon>
        <taxon>Apicomplexa</taxon>
        <taxon>Conoidasida</taxon>
        <taxon>Coccidia</taxon>
        <taxon>Eucoccidiorida</taxon>
        <taxon>Eimeriorina</taxon>
        <taxon>Eimeriidae</taxon>
        <taxon>Eimeria</taxon>
    </lineage>
</organism>
<dbReference type="AlphaFoldDB" id="U6LB79"/>
<reference evidence="2" key="2">
    <citation type="submission" date="2013-10" db="EMBL/GenBank/DDBJ databases">
        <authorList>
            <person name="Aslett M."/>
        </authorList>
    </citation>
    <scope>NUCLEOTIDE SEQUENCE [LARGE SCALE GENOMIC DNA]</scope>
    <source>
        <strain evidence="2">Houghton</strain>
    </source>
</reference>
<evidence type="ECO:0000313" key="2">
    <source>
        <dbReference type="EMBL" id="CDJ45010.1"/>
    </source>
</evidence>
<proteinExistence type="predicted"/>
<evidence type="ECO:0000256" key="1">
    <source>
        <dbReference type="SAM" id="MobiDB-lite"/>
    </source>
</evidence>
<evidence type="ECO:0000313" key="3">
    <source>
        <dbReference type="Proteomes" id="UP000030747"/>
    </source>
</evidence>
<feature type="compositionally biased region" description="Polar residues" evidence="1">
    <location>
        <begin position="1"/>
        <end position="16"/>
    </location>
</feature>
<gene>
    <name evidence="2" type="ORF">ETH_00028145</name>
</gene>
<sequence>MTELQINSRTNHNGKISSHADIPHLKQHFTSFVVSQNHTSRSGQCRKDTTNRACMQKKEKAEDLVPTPGKQMLVGTLKQFAAVAQELAIGKLYQF</sequence>
<feature type="region of interest" description="Disordered" evidence="1">
    <location>
        <begin position="1"/>
        <end position="21"/>
    </location>
</feature>
<dbReference type="GeneID" id="25254722"/>
<name>U6LB79_EIMTE</name>
<dbReference type="RefSeq" id="XP_013235757.1">
    <property type="nucleotide sequence ID" value="XM_013380303.1"/>
</dbReference>
<dbReference type="EMBL" id="HG677946">
    <property type="protein sequence ID" value="CDJ45010.1"/>
    <property type="molecule type" value="Genomic_DNA"/>
</dbReference>
<reference evidence="2" key="1">
    <citation type="submission" date="2013-10" db="EMBL/GenBank/DDBJ databases">
        <title>Genomic analysis of the causative agents of coccidiosis in chickens.</title>
        <authorList>
            <person name="Reid A.J."/>
            <person name="Blake D."/>
            <person name="Billington K."/>
            <person name="Browne H."/>
            <person name="Dunn M."/>
            <person name="Hung S."/>
            <person name="Kawahara F."/>
            <person name="Miranda-Saavedra D."/>
            <person name="Mourier T."/>
            <person name="Nagra H."/>
            <person name="Otto T.D."/>
            <person name="Rawlings N."/>
            <person name="Sanchez A."/>
            <person name="Sanders M."/>
            <person name="Subramaniam C."/>
            <person name="Tay Y."/>
            <person name="Dear P."/>
            <person name="Doerig C."/>
            <person name="Gruber A."/>
            <person name="Parkinson J."/>
            <person name="Shirley M."/>
            <person name="Wan K.L."/>
            <person name="Berriman M."/>
            <person name="Tomley F."/>
            <person name="Pain A."/>
        </authorList>
    </citation>
    <scope>NUCLEOTIDE SEQUENCE [LARGE SCALE GENOMIC DNA]</scope>
    <source>
        <strain evidence="2">Houghton</strain>
    </source>
</reference>